<organism evidence="9 10">
    <name type="scientific">Saprolegnia diclina (strain VS20)</name>
    <dbReference type="NCBI Taxonomy" id="1156394"/>
    <lineage>
        <taxon>Eukaryota</taxon>
        <taxon>Sar</taxon>
        <taxon>Stramenopiles</taxon>
        <taxon>Oomycota</taxon>
        <taxon>Saprolegniomycetes</taxon>
        <taxon>Saprolegniales</taxon>
        <taxon>Saprolegniaceae</taxon>
        <taxon>Saprolegnia</taxon>
    </lineage>
</organism>
<evidence type="ECO:0000256" key="2">
    <source>
        <dbReference type="ARBA" id="ARBA00022448"/>
    </source>
</evidence>
<proteinExistence type="predicted"/>
<comment type="subcellular location">
    <subcellularLocation>
        <location evidence="1">Cell inner membrane</location>
        <topology evidence="1">Multi-pass membrane protein</topology>
    </subcellularLocation>
</comment>
<dbReference type="GO" id="GO:0005886">
    <property type="term" value="C:plasma membrane"/>
    <property type="evidence" value="ECO:0007669"/>
    <property type="project" value="UniProtKB-SubCell"/>
</dbReference>
<evidence type="ECO:0000256" key="8">
    <source>
        <dbReference type="SAM" id="Phobius"/>
    </source>
</evidence>
<dbReference type="PANTHER" id="PTHR30574:SF1">
    <property type="entry name" value="SULPHUR TRANSPORT DOMAIN-CONTAINING PROTEIN"/>
    <property type="match status" value="1"/>
</dbReference>
<sequence>MKVPSHQAGPSLPPPRNTIVLLTTGAAFGFAMNKGQVYLPTIIMEQMAFQRFTMMKMFVSALGMSFLSKAVFRTLQPEAFQRMQSCRATNPSTSTALILGGLVLGAGMTVSGSCPGSVYVQLGAQIPSALACLAGTALGASIAGALRFRIADWQTDKPKVATTMPLAPLTHGLVGVVCLSLAAMLEVMLPETFASASTSWRPSVAGAVVGALQLPMAFLLNKSLGASAGIKIALGEVSNTVCCALGRPTSWLPRLADASQALFVLGIIVGSYAATSPEGHGGEFPSTLRSVLGGAMIAFGASLAGGCTSGHGLSGTAMLMSSSWLVLPSIFLGGMTTAALQYLL</sequence>
<dbReference type="GeneID" id="19955774"/>
<dbReference type="VEuPathDB" id="FungiDB:SDRG_15047"/>
<evidence type="ECO:0000256" key="6">
    <source>
        <dbReference type="ARBA" id="ARBA00022989"/>
    </source>
</evidence>
<feature type="non-terminal residue" evidence="9">
    <location>
        <position position="1"/>
    </location>
</feature>
<accession>T0PY16</accession>
<evidence type="ECO:0000313" key="10">
    <source>
        <dbReference type="Proteomes" id="UP000030762"/>
    </source>
</evidence>
<keyword evidence="3" id="KW-1003">Cell membrane</keyword>
<evidence type="ECO:0000256" key="7">
    <source>
        <dbReference type="ARBA" id="ARBA00023136"/>
    </source>
</evidence>
<dbReference type="Proteomes" id="UP000030762">
    <property type="component" value="Unassembled WGS sequence"/>
</dbReference>
<dbReference type="OrthoDB" id="10254418at2759"/>
<feature type="transmembrane region" description="Helical" evidence="8">
    <location>
        <begin position="166"/>
        <end position="184"/>
    </location>
</feature>
<feature type="transmembrane region" description="Helical" evidence="8">
    <location>
        <begin position="126"/>
        <end position="146"/>
    </location>
</feature>
<keyword evidence="10" id="KW-1185">Reference proteome</keyword>
<keyword evidence="7 8" id="KW-0472">Membrane</keyword>
<dbReference type="Pfam" id="PF04143">
    <property type="entry name" value="Sulf_transp"/>
    <property type="match status" value="1"/>
</dbReference>
<dbReference type="OMA" id="RRSMIGI"/>
<reference evidence="9 10" key="1">
    <citation type="submission" date="2012-04" db="EMBL/GenBank/DDBJ databases">
        <title>The Genome Sequence of Saprolegnia declina VS20.</title>
        <authorList>
            <consortium name="The Broad Institute Genome Sequencing Platform"/>
            <person name="Russ C."/>
            <person name="Nusbaum C."/>
            <person name="Tyler B."/>
            <person name="van West P."/>
            <person name="Dieguez-Uribeondo J."/>
            <person name="de Bruijn I."/>
            <person name="Tripathy S."/>
            <person name="Jiang R."/>
            <person name="Young S.K."/>
            <person name="Zeng Q."/>
            <person name="Gargeya S."/>
            <person name="Fitzgerald M."/>
            <person name="Haas B."/>
            <person name="Abouelleil A."/>
            <person name="Alvarado L."/>
            <person name="Arachchi H.M."/>
            <person name="Berlin A."/>
            <person name="Chapman S.B."/>
            <person name="Goldberg J."/>
            <person name="Griggs A."/>
            <person name="Gujja S."/>
            <person name="Hansen M."/>
            <person name="Howarth C."/>
            <person name="Imamovic A."/>
            <person name="Larimer J."/>
            <person name="McCowen C."/>
            <person name="Montmayeur A."/>
            <person name="Murphy C."/>
            <person name="Neiman D."/>
            <person name="Pearson M."/>
            <person name="Priest M."/>
            <person name="Roberts A."/>
            <person name="Saif S."/>
            <person name="Shea T."/>
            <person name="Sisk P."/>
            <person name="Sykes S."/>
            <person name="Wortman J."/>
            <person name="Nusbaum C."/>
            <person name="Birren B."/>
        </authorList>
    </citation>
    <scope>NUCLEOTIDE SEQUENCE [LARGE SCALE GENOMIC DNA]</scope>
    <source>
        <strain evidence="9 10">VS20</strain>
    </source>
</reference>
<name>T0PY16_SAPDV</name>
<keyword evidence="6 8" id="KW-1133">Transmembrane helix</keyword>
<dbReference type="EMBL" id="JH767214">
    <property type="protein sequence ID" value="EQC27146.1"/>
    <property type="molecule type" value="Genomic_DNA"/>
</dbReference>
<dbReference type="PANTHER" id="PTHR30574">
    <property type="entry name" value="INNER MEMBRANE PROTEIN YEDE"/>
    <property type="match status" value="1"/>
</dbReference>
<feature type="transmembrane region" description="Helical" evidence="8">
    <location>
        <begin position="204"/>
        <end position="221"/>
    </location>
</feature>
<gene>
    <name evidence="9" type="ORF">SDRG_15047</name>
</gene>
<keyword evidence="4" id="KW-0997">Cell inner membrane</keyword>
<feature type="transmembrane region" description="Helical" evidence="8">
    <location>
        <begin position="294"/>
        <end position="313"/>
    </location>
</feature>
<dbReference type="InParanoid" id="T0PY16"/>
<feature type="transmembrane region" description="Helical" evidence="8">
    <location>
        <begin position="325"/>
        <end position="343"/>
    </location>
</feature>
<keyword evidence="5 8" id="KW-0812">Transmembrane</keyword>
<dbReference type="eggNOG" id="ENOG502S5TV">
    <property type="taxonomic scope" value="Eukaryota"/>
</dbReference>
<keyword evidence="2" id="KW-0813">Transport</keyword>
<evidence type="ECO:0000256" key="4">
    <source>
        <dbReference type="ARBA" id="ARBA00022519"/>
    </source>
</evidence>
<dbReference type="InterPro" id="IPR007272">
    <property type="entry name" value="Sulf_transp_TsuA/YedE"/>
</dbReference>
<evidence type="ECO:0000256" key="1">
    <source>
        <dbReference type="ARBA" id="ARBA00004429"/>
    </source>
</evidence>
<dbReference type="STRING" id="1156394.T0PY16"/>
<evidence type="ECO:0000256" key="5">
    <source>
        <dbReference type="ARBA" id="ARBA00022692"/>
    </source>
</evidence>
<evidence type="ECO:0000313" key="9">
    <source>
        <dbReference type="EMBL" id="EQC27146.1"/>
    </source>
</evidence>
<feature type="transmembrane region" description="Helical" evidence="8">
    <location>
        <begin position="96"/>
        <end position="120"/>
    </location>
</feature>
<dbReference type="RefSeq" id="XP_008619432.1">
    <property type="nucleotide sequence ID" value="XM_008621210.1"/>
</dbReference>
<feature type="transmembrane region" description="Helical" evidence="8">
    <location>
        <begin position="255"/>
        <end position="274"/>
    </location>
</feature>
<protein>
    <submittedName>
        <fullName evidence="9">Uncharacterized protein</fullName>
    </submittedName>
</protein>
<dbReference type="AlphaFoldDB" id="T0PY16"/>
<evidence type="ECO:0000256" key="3">
    <source>
        <dbReference type="ARBA" id="ARBA00022475"/>
    </source>
</evidence>